<evidence type="ECO:0000256" key="1">
    <source>
        <dbReference type="SAM" id="Phobius"/>
    </source>
</evidence>
<dbReference type="HOGENOM" id="CLU_1171324_0_0_1"/>
<keyword evidence="1" id="KW-1133">Transmembrane helix</keyword>
<keyword evidence="3" id="KW-1185">Reference proteome</keyword>
<dbReference type="OrthoDB" id="4337606at2759"/>
<organism evidence="2 3">
    <name type="scientific">[Torrubiella] hemipterigena</name>
    <dbReference type="NCBI Taxonomy" id="1531966"/>
    <lineage>
        <taxon>Eukaryota</taxon>
        <taxon>Fungi</taxon>
        <taxon>Dikarya</taxon>
        <taxon>Ascomycota</taxon>
        <taxon>Pezizomycotina</taxon>
        <taxon>Sordariomycetes</taxon>
        <taxon>Hypocreomycetidae</taxon>
        <taxon>Hypocreales</taxon>
        <taxon>Clavicipitaceae</taxon>
        <taxon>Clavicipitaceae incertae sedis</taxon>
        <taxon>'Torrubiella' clade</taxon>
    </lineage>
</organism>
<keyword evidence="1" id="KW-0472">Membrane</keyword>
<gene>
    <name evidence="2" type="ORF">VHEMI05562</name>
</gene>
<dbReference type="EMBL" id="CDHN01000003">
    <property type="protein sequence ID" value="CEJ89737.1"/>
    <property type="molecule type" value="Genomic_DNA"/>
</dbReference>
<sequence length="237" mass="26691">MTPPSICCIFLSTNSSMSLLRSLYYGAILLLAVNLLIVNAMAISPDAQDGTRVDADKDTVQGKLSAHEVEKKFSYLRPSFLTRRRLMNHEIGNDDDPMVYETPYDYAADARQQRDWLLSLGADPNTMVLQSEIKNHVPPRDNEPDAEYAAHYLTTMKDMIKRDVMILNDQSTGDSVATGFWLPDGRHFDLGPESGVTKGEFKAFGQWWIGVYDVEGEIEVPERCLKFETVDEDGEES</sequence>
<keyword evidence="1" id="KW-0812">Transmembrane</keyword>
<dbReference type="Proteomes" id="UP000039046">
    <property type="component" value="Unassembled WGS sequence"/>
</dbReference>
<reference evidence="2 3" key="1">
    <citation type="journal article" date="2015" name="Genome Announc.">
        <title>Draft Genome Sequence and Gene Annotation of the Entomopathogenic Fungus Verticillium hemipterigenum.</title>
        <authorList>
            <person name="Horn F."/>
            <person name="Habel A."/>
            <person name="Scharf D.H."/>
            <person name="Dworschak J."/>
            <person name="Brakhage A.A."/>
            <person name="Guthke R."/>
            <person name="Hertweck C."/>
            <person name="Linde J."/>
        </authorList>
    </citation>
    <scope>NUCLEOTIDE SEQUENCE [LARGE SCALE GENOMIC DNA]</scope>
</reference>
<feature type="transmembrane region" description="Helical" evidence="1">
    <location>
        <begin position="23"/>
        <end position="42"/>
    </location>
</feature>
<name>A0A0A1TJ37_9HYPO</name>
<evidence type="ECO:0000313" key="2">
    <source>
        <dbReference type="EMBL" id="CEJ89737.1"/>
    </source>
</evidence>
<evidence type="ECO:0000313" key="3">
    <source>
        <dbReference type="Proteomes" id="UP000039046"/>
    </source>
</evidence>
<dbReference type="AlphaFoldDB" id="A0A0A1TJ37"/>
<proteinExistence type="predicted"/>
<protein>
    <submittedName>
        <fullName evidence="2">Uncharacterized protein</fullName>
    </submittedName>
</protein>
<accession>A0A0A1TJ37</accession>